<reference evidence="2 3" key="1">
    <citation type="submission" date="2024-04" db="EMBL/GenBank/DDBJ databases">
        <title>Phyllosticta paracitricarpa is synonymous to the EU quarantine fungus P. citricarpa based on phylogenomic analyses.</title>
        <authorList>
            <consortium name="Lawrence Berkeley National Laboratory"/>
            <person name="Van Ingen-Buijs V.A."/>
            <person name="Van Westerhoven A.C."/>
            <person name="Haridas S."/>
            <person name="Skiadas P."/>
            <person name="Martin F."/>
            <person name="Groenewald J.Z."/>
            <person name="Crous P.W."/>
            <person name="Seidl M.F."/>
        </authorList>
    </citation>
    <scope>NUCLEOTIDE SEQUENCE [LARGE SCALE GENOMIC DNA]</scope>
    <source>
        <strain evidence="2 3">CBS 123371</strain>
    </source>
</reference>
<keyword evidence="1" id="KW-0812">Transmembrane</keyword>
<organism evidence="2 3">
    <name type="scientific">Phyllosticta citriasiana</name>
    <dbReference type="NCBI Taxonomy" id="595635"/>
    <lineage>
        <taxon>Eukaryota</taxon>
        <taxon>Fungi</taxon>
        <taxon>Dikarya</taxon>
        <taxon>Ascomycota</taxon>
        <taxon>Pezizomycotina</taxon>
        <taxon>Dothideomycetes</taxon>
        <taxon>Dothideomycetes incertae sedis</taxon>
        <taxon>Botryosphaeriales</taxon>
        <taxon>Phyllostictaceae</taxon>
        <taxon>Phyllosticta</taxon>
    </lineage>
</organism>
<protein>
    <submittedName>
        <fullName evidence="2">Uncharacterized protein</fullName>
    </submittedName>
</protein>
<evidence type="ECO:0000313" key="3">
    <source>
        <dbReference type="Proteomes" id="UP001363622"/>
    </source>
</evidence>
<feature type="transmembrane region" description="Helical" evidence="1">
    <location>
        <begin position="36"/>
        <end position="56"/>
    </location>
</feature>
<proteinExistence type="predicted"/>
<evidence type="ECO:0000313" key="2">
    <source>
        <dbReference type="EMBL" id="KAK7509802.1"/>
    </source>
</evidence>
<keyword evidence="1" id="KW-0472">Membrane</keyword>
<evidence type="ECO:0000256" key="1">
    <source>
        <dbReference type="SAM" id="Phobius"/>
    </source>
</evidence>
<accession>A0ABR1K8K6</accession>
<sequence length="109" mass="11890">MQLLSTTYLTTALRLSMDGQAMLLNICRSFHLGRRLIWMLILALHLLPAGIAATTLNTKNKTKSQKIIIEKEGALSDAVLPSTLLLTTHQPTARAQPFPNDGPIASRAV</sequence>
<keyword evidence="1" id="KW-1133">Transmembrane helix</keyword>
<dbReference type="Proteomes" id="UP001363622">
    <property type="component" value="Unassembled WGS sequence"/>
</dbReference>
<comment type="caution">
    <text evidence="2">The sequence shown here is derived from an EMBL/GenBank/DDBJ whole genome shotgun (WGS) entry which is preliminary data.</text>
</comment>
<dbReference type="EMBL" id="JBBPHU010000016">
    <property type="protein sequence ID" value="KAK7509802.1"/>
    <property type="molecule type" value="Genomic_DNA"/>
</dbReference>
<name>A0ABR1K8K6_9PEZI</name>
<gene>
    <name evidence="2" type="ORF">IWZ03DRAFT_89101</name>
</gene>
<keyword evidence="3" id="KW-1185">Reference proteome</keyword>